<sequence length="135" mass="14928">MPPITLTNSITLYPSPSTPPTSLIILTTWLSGATPRRIEKYTAGYRHHFPNATILLITTTLPDITLRSVDALRESLKPARGVISDFLTHGSEVMSMPKSILLHVFSHGGSNTATQLARLILSVDGEEHRRFIEPR</sequence>
<comment type="caution">
    <text evidence="1">The sequence shown here is derived from an EMBL/GenBank/DDBJ whole genome shotgun (WGS) entry which is preliminary data.</text>
</comment>
<dbReference type="InterPro" id="IPR008547">
    <property type="entry name" value="DUF829_TMEM53"/>
</dbReference>
<accession>A0ABR4I987</accession>
<name>A0ABR4I987_9EURO</name>
<proteinExistence type="predicted"/>
<dbReference type="EMBL" id="JBFXLS010000045">
    <property type="protein sequence ID" value="KAL2824313.1"/>
    <property type="molecule type" value="Genomic_DNA"/>
</dbReference>
<gene>
    <name evidence="1" type="ORF">BDW59DRAFT_147793</name>
</gene>
<evidence type="ECO:0000313" key="2">
    <source>
        <dbReference type="Proteomes" id="UP001610335"/>
    </source>
</evidence>
<reference evidence="1 2" key="1">
    <citation type="submission" date="2024-07" db="EMBL/GenBank/DDBJ databases">
        <title>Section-level genome sequencing and comparative genomics of Aspergillus sections Usti and Cavernicolus.</title>
        <authorList>
            <consortium name="Lawrence Berkeley National Laboratory"/>
            <person name="Nybo J.L."/>
            <person name="Vesth T.C."/>
            <person name="Theobald S."/>
            <person name="Frisvad J.C."/>
            <person name="Larsen T.O."/>
            <person name="Kjaerboelling I."/>
            <person name="Rothschild-Mancinelli K."/>
            <person name="Lyhne E.K."/>
            <person name="Kogle M.E."/>
            <person name="Barry K."/>
            <person name="Clum A."/>
            <person name="Na H."/>
            <person name="Ledsgaard L."/>
            <person name="Lin J."/>
            <person name="Lipzen A."/>
            <person name="Kuo A."/>
            <person name="Riley R."/>
            <person name="Mondo S."/>
            <person name="LaButti K."/>
            <person name="Haridas S."/>
            <person name="Pangalinan J."/>
            <person name="Salamov A.A."/>
            <person name="Simmons B.A."/>
            <person name="Magnuson J.K."/>
            <person name="Chen J."/>
            <person name="Drula E."/>
            <person name="Henrissat B."/>
            <person name="Wiebenga A."/>
            <person name="Lubbers R.J."/>
            <person name="Gomes A.C."/>
            <person name="Makela M.R."/>
            <person name="Stajich J."/>
            <person name="Grigoriev I.V."/>
            <person name="Mortensen U.H."/>
            <person name="De vries R.P."/>
            <person name="Baker S.E."/>
            <person name="Andersen M.R."/>
        </authorList>
    </citation>
    <scope>NUCLEOTIDE SEQUENCE [LARGE SCALE GENOMIC DNA]</scope>
    <source>
        <strain evidence="1 2">CBS 600.67</strain>
    </source>
</reference>
<dbReference type="Proteomes" id="UP001610335">
    <property type="component" value="Unassembled WGS sequence"/>
</dbReference>
<protein>
    <submittedName>
        <fullName evidence="1">Uncharacterized protein</fullName>
    </submittedName>
</protein>
<organism evidence="1 2">
    <name type="scientific">Aspergillus cavernicola</name>
    <dbReference type="NCBI Taxonomy" id="176166"/>
    <lineage>
        <taxon>Eukaryota</taxon>
        <taxon>Fungi</taxon>
        <taxon>Dikarya</taxon>
        <taxon>Ascomycota</taxon>
        <taxon>Pezizomycotina</taxon>
        <taxon>Eurotiomycetes</taxon>
        <taxon>Eurotiomycetidae</taxon>
        <taxon>Eurotiales</taxon>
        <taxon>Aspergillaceae</taxon>
        <taxon>Aspergillus</taxon>
        <taxon>Aspergillus subgen. Nidulantes</taxon>
    </lineage>
</organism>
<keyword evidence="2" id="KW-1185">Reference proteome</keyword>
<dbReference type="Pfam" id="PF05705">
    <property type="entry name" value="DUF829"/>
    <property type="match status" value="1"/>
</dbReference>
<evidence type="ECO:0000313" key="1">
    <source>
        <dbReference type="EMBL" id="KAL2824313.1"/>
    </source>
</evidence>